<dbReference type="EMBL" id="APNK01000005">
    <property type="protein sequence ID" value="KEZ78265.1"/>
    <property type="molecule type" value="Genomic_DNA"/>
</dbReference>
<dbReference type="RefSeq" id="WP_037335078.1">
    <property type="nucleotide sequence ID" value="NZ_APNK01000005.1"/>
</dbReference>
<dbReference type="NCBIfam" id="NF037970">
    <property type="entry name" value="vanZ_1"/>
    <property type="match status" value="1"/>
</dbReference>
<sequence length="404" mass="43936">MPSISSVDSPRRFVYATLLAVAFIIYGSLYPFRFHDASFIAAVQTLFLSYHMHDQPLSGLIANIVLYMPLGLFFVPAQRHTRAAWRQVLLATLLGTALSTSIELTQFFDQGRVTTLTDVLPNVLGTLAGALLSLPLTRWLNQRVDMNSPARQTAALLLLAYLGYRLFPYVPTLDLHAYWRAIKPVVVHPTLHAFDIASYTVIWTVVAALLADLAGRERSRWLIVVAMLGVLSAKVIITHNRLSLSEIVALPIAVIAWQIIAGAPRRTGGVLLAILLALVVLGDRLLPFDWQSNAHHFDWIPFFSILHGSMAANTQALADKLFLYTSLVWLLSVAGLRHAAAGAMVAAGLFITSLLETHLPGRSAEITDALIALAAAAVLSWLASTRATASEGPRRGAGNIVPAD</sequence>
<feature type="transmembrane region" description="Helical" evidence="1">
    <location>
        <begin position="12"/>
        <end position="29"/>
    </location>
</feature>
<feature type="transmembrane region" description="Helical" evidence="1">
    <location>
        <begin position="57"/>
        <end position="76"/>
    </location>
</feature>
<keyword evidence="4" id="KW-1185">Reference proteome</keyword>
<feature type="transmembrane region" description="Helical" evidence="1">
    <location>
        <begin position="88"/>
        <end position="108"/>
    </location>
</feature>
<dbReference type="OrthoDB" id="7055135at2"/>
<feature type="transmembrane region" description="Helical" evidence="1">
    <location>
        <begin position="270"/>
        <end position="287"/>
    </location>
</feature>
<dbReference type="STRING" id="1304275.C41B8_05168"/>
<feature type="transmembrane region" description="Helical" evidence="1">
    <location>
        <begin position="120"/>
        <end position="141"/>
    </location>
</feature>
<dbReference type="Proteomes" id="UP000028302">
    <property type="component" value="Unassembled WGS sequence"/>
</dbReference>
<organism evidence="3 4">
    <name type="scientific">Salinisphaera hydrothermalis (strain C41B8)</name>
    <dbReference type="NCBI Taxonomy" id="1304275"/>
    <lineage>
        <taxon>Bacteria</taxon>
        <taxon>Pseudomonadati</taxon>
        <taxon>Pseudomonadota</taxon>
        <taxon>Gammaproteobacteria</taxon>
        <taxon>Salinisphaerales</taxon>
        <taxon>Salinisphaeraceae</taxon>
        <taxon>Salinisphaera</taxon>
    </lineage>
</organism>
<comment type="caution">
    <text evidence="3">The sequence shown here is derived from an EMBL/GenBank/DDBJ whole genome shotgun (WGS) entry which is preliminary data.</text>
</comment>
<keyword evidence="1" id="KW-1133">Transmembrane helix</keyword>
<dbReference type="Pfam" id="PF04892">
    <property type="entry name" value="VanZ"/>
    <property type="match status" value="1"/>
</dbReference>
<reference evidence="3 4" key="1">
    <citation type="submission" date="2013-03" db="EMBL/GenBank/DDBJ databases">
        <title>Salinisphaera hydrothermalis C41B8 Genome Sequencing.</title>
        <authorList>
            <person name="Li C."/>
            <person name="Lai Q."/>
            <person name="Shao Z."/>
        </authorList>
    </citation>
    <scope>NUCLEOTIDE SEQUENCE [LARGE SCALE GENOMIC DNA]</scope>
    <source>
        <strain evidence="3 4">C41B8</strain>
    </source>
</reference>
<feature type="domain" description="VanZ-like" evidence="2">
    <location>
        <begin position="14"/>
        <end position="133"/>
    </location>
</feature>
<proteinExistence type="predicted"/>
<evidence type="ECO:0000259" key="2">
    <source>
        <dbReference type="Pfam" id="PF04892"/>
    </source>
</evidence>
<feature type="transmembrane region" description="Helical" evidence="1">
    <location>
        <begin position="191"/>
        <end position="214"/>
    </location>
</feature>
<gene>
    <name evidence="3" type="ORF">C41B8_05168</name>
</gene>
<accession>A0A084INI1</accession>
<dbReference type="eggNOG" id="COG5652">
    <property type="taxonomic scope" value="Bacteria"/>
</dbReference>
<keyword evidence="1" id="KW-0472">Membrane</keyword>
<dbReference type="AlphaFoldDB" id="A0A084INI1"/>
<feature type="transmembrane region" description="Helical" evidence="1">
    <location>
        <begin position="153"/>
        <end position="171"/>
    </location>
</feature>
<evidence type="ECO:0000313" key="4">
    <source>
        <dbReference type="Proteomes" id="UP000028302"/>
    </source>
</evidence>
<name>A0A084INI1_SALHC</name>
<evidence type="ECO:0000313" key="3">
    <source>
        <dbReference type="EMBL" id="KEZ78265.1"/>
    </source>
</evidence>
<feature type="transmembrane region" description="Helical" evidence="1">
    <location>
        <begin position="221"/>
        <end position="237"/>
    </location>
</feature>
<feature type="transmembrane region" description="Helical" evidence="1">
    <location>
        <begin position="243"/>
        <end position="263"/>
    </location>
</feature>
<keyword evidence="1" id="KW-0812">Transmembrane</keyword>
<feature type="transmembrane region" description="Helical" evidence="1">
    <location>
        <begin position="299"/>
        <end position="318"/>
    </location>
</feature>
<feature type="transmembrane region" description="Helical" evidence="1">
    <location>
        <begin position="327"/>
        <end position="354"/>
    </location>
</feature>
<evidence type="ECO:0000256" key="1">
    <source>
        <dbReference type="SAM" id="Phobius"/>
    </source>
</evidence>
<dbReference type="InterPro" id="IPR006976">
    <property type="entry name" value="VanZ-like"/>
</dbReference>
<feature type="transmembrane region" description="Helical" evidence="1">
    <location>
        <begin position="366"/>
        <end position="384"/>
    </location>
</feature>
<protein>
    <recommendedName>
        <fullName evidence="2">VanZ-like domain-containing protein</fullName>
    </recommendedName>
</protein>